<dbReference type="HOGENOM" id="CLU_2753283_0_0_5"/>
<name>B1MA71_METRJ</name>
<keyword evidence="1" id="KW-0614">Plasmid</keyword>
<reference evidence="1 2" key="1">
    <citation type="submission" date="2008-03" db="EMBL/GenBank/DDBJ databases">
        <title>Complete sequence of plasmid6 of Methylobacterium radiotolerans JCM 2831.</title>
        <authorList>
            <consortium name="US DOE Joint Genome Institute"/>
            <person name="Copeland A."/>
            <person name="Lucas S."/>
            <person name="Lapidus A."/>
            <person name="Glavina del Rio T."/>
            <person name="Dalin E."/>
            <person name="Tice H."/>
            <person name="Bruce D."/>
            <person name="Goodwin L."/>
            <person name="Pitluck S."/>
            <person name="Kiss H."/>
            <person name="Brettin T."/>
            <person name="Detter J.C."/>
            <person name="Han C."/>
            <person name="Kuske C.R."/>
            <person name="Schmutz J."/>
            <person name="Larimer F."/>
            <person name="Land M."/>
            <person name="Hauser L."/>
            <person name="Kyrpides N."/>
            <person name="Mikhailova N."/>
            <person name="Marx C.J."/>
            <person name="Richardson P."/>
        </authorList>
    </citation>
    <scope>NUCLEOTIDE SEQUENCE [LARGE SCALE GENOMIC DNA]</scope>
    <source>
        <strain evidence="2">ATCC 27329 / DSM 1819 / JCM 2831 / NBRC 15690 / NCIMB 10815 / 0-1</strain>
        <plasmid evidence="2">Plasmid pMRAD06</plasmid>
    </source>
</reference>
<evidence type="ECO:0000313" key="1">
    <source>
        <dbReference type="EMBL" id="ACB28396.1"/>
    </source>
</evidence>
<dbReference type="EMBL" id="CP001007">
    <property type="protein sequence ID" value="ACB28396.1"/>
    <property type="molecule type" value="Genomic_DNA"/>
</dbReference>
<protein>
    <submittedName>
        <fullName evidence="1">Uncharacterized protein</fullName>
    </submittedName>
</protein>
<accession>B1MA71</accession>
<geneLocation type="plasmid" evidence="1 2">
    <name>pMRAD06</name>
</geneLocation>
<organism evidence="1 2">
    <name type="scientific">Methylobacterium radiotolerans (strain ATCC 27329 / DSM 1819 / JCM 2831 / NBRC 15690 / NCIMB 10815 / 0-1)</name>
    <dbReference type="NCBI Taxonomy" id="426355"/>
    <lineage>
        <taxon>Bacteria</taxon>
        <taxon>Pseudomonadati</taxon>
        <taxon>Pseudomonadota</taxon>
        <taxon>Alphaproteobacteria</taxon>
        <taxon>Hyphomicrobiales</taxon>
        <taxon>Methylobacteriaceae</taxon>
        <taxon>Methylobacterium</taxon>
    </lineage>
</organism>
<dbReference type="AlphaFoldDB" id="B1MA71"/>
<dbReference type="KEGG" id="mrd:Mrad2831_6482"/>
<gene>
    <name evidence="1" type="ordered locus">Mrad2831_6482</name>
</gene>
<proteinExistence type="predicted"/>
<evidence type="ECO:0000313" key="2">
    <source>
        <dbReference type="Proteomes" id="UP000006589"/>
    </source>
</evidence>
<dbReference type="Proteomes" id="UP000006589">
    <property type="component" value="Plasmid pMRAD06"/>
</dbReference>
<sequence length="70" mass="7864">MTAKLSPPPSLDELLAKHGASKGDTFNDYQDYILEKEKKIKPKLFGRGLLVEGSMHLALGRIMSVKKFFK</sequence>